<name>A0ABZ0UWS8_9RICK</name>
<dbReference type="Gene3D" id="3.20.20.70">
    <property type="entry name" value="Aldolase class I"/>
    <property type="match status" value="1"/>
</dbReference>
<comment type="function">
    <text evidence="1 12">Catalyzes the condensation of (S)-aspartate-beta-semialdehyde [(S)-ASA] and pyruvate to 4-hydroxy-tetrahydrodipicolinate (HTPA).</text>
</comment>
<feature type="binding site" evidence="12">
    <location>
        <position position="208"/>
    </location>
    <ligand>
        <name>pyruvate</name>
        <dbReference type="ChEBI" id="CHEBI:15361"/>
    </ligand>
</feature>
<evidence type="ECO:0000256" key="9">
    <source>
        <dbReference type="ARBA" id="ARBA00023239"/>
    </source>
</evidence>
<dbReference type="PANTHER" id="PTHR12128:SF66">
    <property type="entry name" value="4-HYDROXY-2-OXOGLUTARATE ALDOLASE, MITOCHONDRIAL"/>
    <property type="match status" value="1"/>
</dbReference>
<protein>
    <recommendedName>
        <fullName evidence="4 12">4-hydroxy-tetrahydrodipicolinate synthase</fullName>
        <shortName evidence="12">HTPA synthase</shortName>
        <ecNumber evidence="4 12">4.3.3.7</ecNumber>
    </recommendedName>
</protein>
<dbReference type="HAMAP" id="MF_00418">
    <property type="entry name" value="DapA"/>
    <property type="match status" value="1"/>
</dbReference>
<evidence type="ECO:0000256" key="4">
    <source>
        <dbReference type="ARBA" id="ARBA00012086"/>
    </source>
</evidence>
<evidence type="ECO:0000256" key="11">
    <source>
        <dbReference type="ARBA" id="ARBA00047836"/>
    </source>
</evidence>
<keyword evidence="7 12" id="KW-0220">Diaminopimelate biosynthesis</keyword>
<dbReference type="PANTHER" id="PTHR12128">
    <property type="entry name" value="DIHYDRODIPICOLINATE SYNTHASE"/>
    <property type="match status" value="1"/>
</dbReference>
<dbReference type="EMBL" id="CP112932">
    <property type="protein sequence ID" value="WPY01374.1"/>
    <property type="molecule type" value="Genomic_DNA"/>
</dbReference>
<dbReference type="EC" id="4.3.3.7" evidence="4 12"/>
<evidence type="ECO:0000313" key="15">
    <source>
        <dbReference type="Proteomes" id="UP001326613"/>
    </source>
</evidence>
<evidence type="ECO:0000256" key="5">
    <source>
        <dbReference type="ARBA" id="ARBA00022490"/>
    </source>
</evidence>
<feature type="active site" description="Proton donor/acceptor" evidence="12">
    <location>
        <position position="135"/>
    </location>
</feature>
<comment type="caution">
    <text evidence="12">Was originally thought to be a dihydrodipicolinate synthase (DHDPS), catalyzing the condensation of (S)-aspartate-beta-semialdehyde [(S)-ASA] and pyruvate to dihydrodipicolinate (DHDP). However, it was shown in E.coli that the product of the enzymatic reaction is not dihydrodipicolinate but in fact (4S)-4-hydroxy-2,3,4,5-tetrahydro-(2S)-dipicolinic acid (HTPA), and that the consecutive dehydration reaction leading to DHDP is not spontaneous but catalyzed by DapB.</text>
</comment>
<feature type="active site" description="Schiff-base intermediate with substrate" evidence="12">
    <location>
        <position position="163"/>
    </location>
</feature>
<keyword evidence="9 12" id="KW-0456">Lyase</keyword>
<keyword evidence="5 12" id="KW-0963">Cytoplasm</keyword>
<dbReference type="InterPro" id="IPR020624">
    <property type="entry name" value="Schiff_base-form_aldolases_CS"/>
</dbReference>
<sequence>MNNIFKGLITAIITPFKNNQLDLVALGKILEYQIEHNVDGVVIAGTTGEGSSLSHNEYKILLQSAIAIVQKRMPIIAGCCSSNTMVALDIALICQEVGVDGLMCTIPPYVKPTTEGIYQHIKTIHDATSLPIMIYNTQSRTGVNISDENILRLADLPRVMALKDTGTDIERPLRLNPLLKQIKQNFNLLTGDDPIALAYRAHGGVGCVSVAGNIVPKLCKNLQICCERNDFATALTIHQQLFPLYQALFAETNPMPVKYAASYLGLCTEELRLPLVAASTETRKSIVQAMNTLI</sequence>
<evidence type="ECO:0000256" key="7">
    <source>
        <dbReference type="ARBA" id="ARBA00022915"/>
    </source>
</evidence>
<dbReference type="NCBIfam" id="TIGR00674">
    <property type="entry name" value="dapA"/>
    <property type="match status" value="1"/>
</dbReference>
<accession>A0ABZ0UWS8</accession>
<dbReference type="Proteomes" id="UP001326613">
    <property type="component" value="Chromosome"/>
</dbReference>
<dbReference type="CDD" id="cd00950">
    <property type="entry name" value="DHDPS"/>
    <property type="match status" value="1"/>
</dbReference>
<evidence type="ECO:0000256" key="13">
    <source>
        <dbReference type="PIRNR" id="PIRNR001365"/>
    </source>
</evidence>
<keyword evidence="6 12" id="KW-0028">Amino-acid biosynthesis</keyword>
<comment type="similarity">
    <text evidence="3 12 13">Belongs to the DapA family.</text>
</comment>
<comment type="subcellular location">
    <subcellularLocation>
        <location evidence="12">Cytoplasm</location>
    </subcellularLocation>
</comment>
<evidence type="ECO:0000256" key="1">
    <source>
        <dbReference type="ARBA" id="ARBA00003294"/>
    </source>
</evidence>
<feature type="site" description="Part of a proton relay during catalysis" evidence="12">
    <location>
        <position position="109"/>
    </location>
</feature>
<dbReference type="RefSeq" id="WP_323738150.1">
    <property type="nucleotide sequence ID" value="NZ_CP112932.1"/>
</dbReference>
<dbReference type="PROSITE" id="PS00665">
    <property type="entry name" value="DHDPS_1"/>
    <property type="match status" value="1"/>
</dbReference>
<evidence type="ECO:0000256" key="2">
    <source>
        <dbReference type="ARBA" id="ARBA00005120"/>
    </source>
</evidence>
<comment type="pathway">
    <text evidence="2 12">Amino-acid biosynthesis; L-lysine biosynthesis via DAP pathway; (S)-tetrahydrodipicolinate from L-aspartate: step 3/4.</text>
</comment>
<reference evidence="14 15" key="1">
    <citation type="submission" date="2022-10" db="EMBL/GenBank/DDBJ databases">
        <title>Host association and intracellularity evolved multiple times independently in the Rickettsiales.</title>
        <authorList>
            <person name="Castelli M."/>
            <person name="Nardi T."/>
            <person name="Gammuto L."/>
            <person name="Bellinzona G."/>
            <person name="Sabaneyeva E."/>
            <person name="Potekhin A."/>
            <person name="Serra V."/>
            <person name="Petroni G."/>
            <person name="Sassera D."/>
        </authorList>
    </citation>
    <scope>NUCLEOTIDE SEQUENCE [LARGE SCALE GENOMIC DNA]</scope>
    <source>
        <strain evidence="14 15">Kr 154-4</strain>
    </source>
</reference>
<feature type="binding site" evidence="12">
    <location>
        <position position="47"/>
    </location>
    <ligand>
        <name>pyruvate</name>
        <dbReference type="ChEBI" id="CHEBI:15361"/>
    </ligand>
</feature>
<proteinExistence type="inferred from homology"/>
<dbReference type="SUPFAM" id="SSF51569">
    <property type="entry name" value="Aldolase"/>
    <property type="match status" value="1"/>
</dbReference>
<keyword evidence="10 12" id="KW-0704">Schiff base</keyword>
<evidence type="ECO:0000256" key="10">
    <source>
        <dbReference type="ARBA" id="ARBA00023270"/>
    </source>
</evidence>
<dbReference type="InterPro" id="IPR013785">
    <property type="entry name" value="Aldolase_TIM"/>
</dbReference>
<evidence type="ECO:0000256" key="8">
    <source>
        <dbReference type="ARBA" id="ARBA00023154"/>
    </source>
</evidence>
<organism evidence="14 15">
    <name type="scientific">Candidatus Trichorickettsia mobilis</name>
    <dbReference type="NCBI Taxonomy" id="1346319"/>
    <lineage>
        <taxon>Bacteria</taxon>
        <taxon>Pseudomonadati</taxon>
        <taxon>Pseudomonadota</taxon>
        <taxon>Alphaproteobacteria</taxon>
        <taxon>Rickettsiales</taxon>
        <taxon>Rickettsiaceae</taxon>
        <taxon>Rickettsieae</taxon>
        <taxon>Candidatus Trichorickettsia</taxon>
    </lineage>
</organism>
<evidence type="ECO:0000256" key="12">
    <source>
        <dbReference type="HAMAP-Rule" id="MF_00418"/>
    </source>
</evidence>
<evidence type="ECO:0000256" key="6">
    <source>
        <dbReference type="ARBA" id="ARBA00022605"/>
    </source>
</evidence>
<dbReference type="SMART" id="SM01130">
    <property type="entry name" value="DHDPS"/>
    <property type="match status" value="1"/>
</dbReference>
<dbReference type="InterPro" id="IPR002220">
    <property type="entry name" value="DapA-like"/>
</dbReference>
<dbReference type="Pfam" id="PF00701">
    <property type="entry name" value="DHDPS"/>
    <property type="match status" value="1"/>
</dbReference>
<evidence type="ECO:0000256" key="3">
    <source>
        <dbReference type="ARBA" id="ARBA00007592"/>
    </source>
</evidence>
<comment type="subunit">
    <text evidence="12">Homotetramer; dimer of dimers.</text>
</comment>
<feature type="site" description="Part of a proton relay during catalysis" evidence="12">
    <location>
        <position position="46"/>
    </location>
</feature>
<gene>
    <name evidence="12" type="primary">dapA</name>
    <name evidence="14" type="ORF">Trichorick_01285</name>
</gene>
<dbReference type="PIRSF" id="PIRSF001365">
    <property type="entry name" value="DHDPS"/>
    <property type="match status" value="1"/>
</dbReference>
<dbReference type="InterPro" id="IPR005263">
    <property type="entry name" value="DapA"/>
</dbReference>
<keyword evidence="15" id="KW-1185">Reference proteome</keyword>
<dbReference type="PRINTS" id="PR00146">
    <property type="entry name" value="DHPICSNTHASE"/>
</dbReference>
<keyword evidence="8 12" id="KW-0457">Lysine biosynthesis</keyword>
<evidence type="ECO:0000313" key="14">
    <source>
        <dbReference type="EMBL" id="WPY01374.1"/>
    </source>
</evidence>
<comment type="catalytic activity">
    <reaction evidence="11 12">
        <text>L-aspartate 4-semialdehyde + pyruvate = (2S,4S)-4-hydroxy-2,3,4,5-tetrahydrodipicolinate + H2O + H(+)</text>
        <dbReference type="Rhea" id="RHEA:34171"/>
        <dbReference type="ChEBI" id="CHEBI:15361"/>
        <dbReference type="ChEBI" id="CHEBI:15377"/>
        <dbReference type="ChEBI" id="CHEBI:15378"/>
        <dbReference type="ChEBI" id="CHEBI:67139"/>
        <dbReference type="ChEBI" id="CHEBI:537519"/>
        <dbReference type="EC" id="4.3.3.7"/>
    </reaction>
</comment>